<evidence type="ECO:0000313" key="4">
    <source>
        <dbReference type="EMBL" id="SDN83945.1"/>
    </source>
</evidence>
<dbReference type="Pfam" id="PF15648">
    <property type="entry name" value="Tox-REase-5"/>
    <property type="match status" value="1"/>
</dbReference>
<evidence type="ECO:0000256" key="2">
    <source>
        <dbReference type="SAM" id="Phobius"/>
    </source>
</evidence>
<feature type="transmembrane region" description="Helical" evidence="2">
    <location>
        <begin position="485"/>
        <end position="503"/>
    </location>
</feature>
<feature type="region of interest" description="Disordered" evidence="1">
    <location>
        <begin position="644"/>
        <end position="684"/>
    </location>
</feature>
<keyword evidence="4" id="KW-0378">Hydrolase</keyword>
<dbReference type="GO" id="GO:0006508">
    <property type="term" value="P:proteolysis"/>
    <property type="evidence" value="ECO:0007669"/>
    <property type="project" value="UniProtKB-KW"/>
</dbReference>
<keyword evidence="2" id="KW-0812">Transmembrane</keyword>
<dbReference type="RefSeq" id="WP_092537647.1">
    <property type="nucleotide sequence ID" value="NZ_FNIM01000017.1"/>
</dbReference>
<feature type="transmembrane region" description="Helical" evidence="2">
    <location>
        <begin position="99"/>
        <end position="123"/>
    </location>
</feature>
<feature type="transmembrane region" description="Helical" evidence="2">
    <location>
        <begin position="510"/>
        <end position="530"/>
    </location>
</feature>
<dbReference type="EMBL" id="FNIM01000017">
    <property type="protein sequence ID" value="SDN83945.1"/>
    <property type="molecule type" value="Genomic_DNA"/>
</dbReference>
<evidence type="ECO:0000259" key="3">
    <source>
        <dbReference type="Pfam" id="PF15648"/>
    </source>
</evidence>
<feature type="transmembrane region" description="Helical" evidence="2">
    <location>
        <begin position="46"/>
        <end position="67"/>
    </location>
</feature>
<keyword evidence="2" id="KW-0472">Membrane</keyword>
<feature type="transmembrane region" description="Helical" evidence="2">
    <location>
        <begin position="453"/>
        <end position="473"/>
    </location>
</feature>
<dbReference type="AlphaFoldDB" id="A0A1H0ENN1"/>
<dbReference type="Proteomes" id="UP000198541">
    <property type="component" value="Unassembled WGS sequence"/>
</dbReference>
<feature type="domain" description="Tox-REase-5" evidence="3">
    <location>
        <begin position="688"/>
        <end position="768"/>
    </location>
</feature>
<feature type="transmembrane region" description="Helical" evidence="2">
    <location>
        <begin position="275"/>
        <end position="293"/>
    </location>
</feature>
<feature type="region of interest" description="Disordered" evidence="1">
    <location>
        <begin position="1"/>
        <end position="21"/>
    </location>
</feature>
<accession>A0A1H0ENN1</accession>
<feature type="transmembrane region" description="Helical" evidence="2">
    <location>
        <begin position="239"/>
        <end position="263"/>
    </location>
</feature>
<dbReference type="GO" id="GO:0008233">
    <property type="term" value="F:peptidase activity"/>
    <property type="evidence" value="ECO:0007669"/>
    <property type="project" value="UniProtKB-KW"/>
</dbReference>
<dbReference type="STRING" id="332524.SAMN04487766_101184"/>
<feature type="compositionally biased region" description="Basic residues" evidence="1">
    <location>
        <begin position="654"/>
        <end position="664"/>
    </location>
</feature>
<feature type="transmembrane region" description="Helical" evidence="2">
    <location>
        <begin position="333"/>
        <end position="352"/>
    </location>
</feature>
<dbReference type="InterPro" id="IPR026898">
    <property type="entry name" value="PrsW"/>
</dbReference>
<evidence type="ECO:0000313" key="5">
    <source>
        <dbReference type="Proteomes" id="UP000198541"/>
    </source>
</evidence>
<sequence>MVASSAHSAGGAWQAGPASAPLPEGRAEWWEVLRDRVSGTRWFGRLLRFRAVCSWVALVVVLVTLVVSPVLRAALGAWVGCVWLVVCWFALARAKTVSWMLVSGVLAAAMPWAGVIAAASAWISGLAEVSVSSTAASVVVAPLVEEVGKLVPLAVLAVAAPGRARRLLASDWLVLGVACGAGFEVVEEMARRVVILETQPGLFGALDLLTCSYQGVSDLECLGAAMYSLSPFSGQAGEYLAFAGHGIVTGMVAATAGLAVAVWRRCGGLSGWVRVAARAVCALAPLWALWVAMVDHAGRNASQYGAWSQTGDQAPWWPVGATSALTLGGHGRGWVLLALLGVAWLLDVRTLWEGGYTLSIEGSDGGGRLGLWRERRIRALPYDRWRPLRAVLIDLVATAGIEWRWAYLTLLEAADTRQPSLLAVAPARLRVGREEAARAVLDAVPQRWWAWRLAGAGALAAAVGLLPLTPVLAGALQEQLSGSGLSWWLAGILHALGTWWEGLSLGQKAMVLALAGAIVIFTGGTLGLAFEVGMGLSTVFAAAHGAADLVRDPSGTTRRYLSTHTPAEIVMDLALAGLTFVGGGAASGMGGQAARGARWASRQTAREARYEYWLWRSNRPAWRQHAKQRNRAVRAHLADETGAVKPGMFDPRAGKHYPGVRKPVRGSSEGGVGTWGKGRNNSPSWRSATYEEQITGVRVQDSYFVGGKEFDGFKDGVLLEAKGEGLANLMNQEWGKHVIPDAVKQAREQVAAVRATGTNTPIHWHIAEQEFYQRLLDLQKDGYFPTTIKLFLTPPNYY</sequence>
<name>A0A1H0ENN1_9ACTO</name>
<gene>
    <name evidence="4" type="ORF">SAMN05216355_11742</name>
</gene>
<proteinExistence type="predicted"/>
<protein>
    <submittedName>
        <fullName evidence="4">Protease prsW family protein</fullName>
    </submittedName>
</protein>
<keyword evidence="5" id="KW-1185">Reference proteome</keyword>
<feature type="transmembrane region" description="Helical" evidence="2">
    <location>
        <begin position="73"/>
        <end position="92"/>
    </location>
</feature>
<dbReference type="Pfam" id="PF13367">
    <property type="entry name" value="PrsW-protease"/>
    <property type="match status" value="1"/>
</dbReference>
<reference evidence="5" key="1">
    <citation type="submission" date="2016-10" db="EMBL/GenBank/DDBJ databases">
        <authorList>
            <person name="Varghese N."/>
            <person name="Submissions S."/>
        </authorList>
    </citation>
    <scope>NUCLEOTIDE SEQUENCE [LARGE SCALE GENOMIC DNA]</scope>
    <source>
        <strain evidence="5">DSM 27982</strain>
    </source>
</reference>
<evidence type="ECO:0000256" key="1">
    <source>
        <dbReference type="SAM" id="MobiDB-lite"/>
    </source>
</evidence>
<keyword evidence="2" id="KW-1133">Transmembrane helix</keyword>
<keyword evidence="4" id="KW-0645">Protease</keyword>
<organism evidence="4 5">
    <name type="scientific">Actinomyces ruminicola</name>
    <dbReference type="NCBI Taxonomy" id="332524"/>
    <lineage>
        <taxon>Bacteria</taxon>
        <taxon>Bacillati</taxon>
        <taxon>Actinomycetota</taxon>
        <taxon>Actinomycetes</taxon>
        <taxon>Actinomycetales</taxon>
        <taxon>Actinomycetaceae</taxon>
        <taxon>Actinomyces</taxon>
    </lineage>
</organism>
<dbReference type="InterPro" id="IPR028904">
    <property type="entry name" value="Tox-REase-5_dom"/>
</dbReference>